<keyword evidence="11" id="KW-1185">Reference proteome</keyword>
<evidence type="ECO:0000256" key="5">
    <source>
        <dbReference type="ARBA" id="ARBA00022692"/>
    </source>
</evidence>
<feature type="transmembrane region" description="Helical" evidence="9">
    <location>
        <begin position="181"/>
        <end position="205"/>
    </location>
</feature>
<dbReference type="PANTHER" id="PTHR46997">
    <property type="entry name" value="LOW AFFINITY TRYPTOPHAN PERMEASE-RELATED"/>
    <property type="match status" value="1"/>
</dbReference>
<dbReference type="GO" id="GO:0005886">
    <property type="term" value="C:plasma membrane"/>
    <property type="evidence" value="ECO:0007669"/>
    <property type="project" value="UniProtKB-SubCell"/>
</dbReference>
<accession>A0A6J5JWH4</accession>
<feature type="transmembrane region" description="Helical" evidence="9">
    <location>
        <begin position="12"/>
        <end position="31"/>
    </location>
</feature>
<dbReference type="Pfam" id="PF03222">
    <property type="entry name" value="Trp_Tyr_perm"/>
    <property type="match status" value="1"/>
</dbReference>
<dbReference type="InterPro" id="IPR018227">
    <property type="entry name" value="Amino_acid_transport_2"/>
</dbReference>
<sequence length="406" mass="46947">MNYIIFSRIVGSILFISGTSIGAGMLGLPIRTIGIEIYFVCSIFFFVWIGMTLSALAMLEISLWLPGNTNIISISNFIFGKKIGIVIGFLYVLFLYSLISAYISGGSSMLIDLFSINCESFFCHFFSCLFFISPFFLIIFFGVGFSDYINRFFFIVLIVTYIFLTLNLVNVLNFDIKNFKFLDISLCFFSLPLILTSFGYSLLIPSLKSYLFNNTRFLIFVIIFGSFIPLLVYIFWEYFIYSFLFNISNKLFVQTLFGYGNPAEKLMVLIGNNSIFILYVISFFSLSALISSLIGVALSLYYFFFDALKLSYNSYFNKLFCVFIVFFVPVIFSIFFPHGFMFFLSYAGAVAAILLVIFPVYTLWYGRYIKKFSYKYILFDNKFVLSLLLLFGFLVFFIDLFFIYFV</sequence>
<reference evidence="10 11" key="1">
    <citation type="submission" date="2020-04" db="EMBL/GenBank/DDBJ databases">
        <authorList>
            <person name="Graf S J."/>
        </authorList>
    </citation>
    <scope>NUCLEOTIDE SEQUENCE [LARGE SCALE GENOMIC DNA]</scope>
    <source>
        <strain evidence="10">1</strain>
    </source>
</reference>
<dbReference type="GO" id="GO:0003333">
    <property type="term" value="P:amino acid transmembrane transport"/>
    <property type="evidence" value="ECO:0007669"/>
    <property type="project" value="InterPro"/>
</dbReference>
<evidence type="ECO:0000256" key="9">
    <source>
        <dbReference type="SAM" id="Phobius"/>
    </source>
</evidence>
<proteinExistence type="predicted"/>
<feature type="transmembrane region" description="Helical" evidence="9">
    <location>
        <begin position="315"/>
        <end position="336"/>
    </location>
</feature>
<dbReference type="PRINTS" id="PR00166">
    <property type="entry name" value="AROAAPRMEASE"/>
</dbReference>
<feature type="transmembrane region" description="Helical" evidence="9">
    <location>
        <begin position="37"/>
        <end position="63"/>
    </location>
</feature>
<dbReference type="Proteomes" id="UP000509549">
    <property type="component" value="Chromosome"/>
</dbReference>
<feature type="transmembrane region" description="Helical" evidence="9">
    <location>
        <begin position="83"/>
        <end position="104"/>
    </location>
</feature>
<evidence type="ECO:0000313" key="11">
    <source>
        <dbReference type="Proteomes" id="UP000509549"/>
    </source>
</evidence>
<feature type="transmembrane region" description="Helical" evidence="9">
    <location>
        <begin position="342"/>
        <end position="364"/>
    </location>
</feature>
<keyword evidence="4" id="KW-0997">Cell inner membrane</keyword>
<evidence type="ECO:0000256" key="7">
    <source>
        <dbReference type="ARBA" id="ARBA00022989"/>
    </source>
</evidence>
<evidence type="ECO:0000256" key="2">
    <source>
        <dbReference type="ARBA" id="ARBA00022448"/>
    </source>
</evidence>
<feature type="transmembrane region" description="Helical" evidence="9">
    <location>
        <begin position="217"/>
        <end position="236"/>
    </location>
</feature>
<keyword evidence="2" id="KW-0813">Transport</keyword>
<evidence type="ECO:0000256" key="4">
    <source>
        <dbReference type="ARBA" id="ARBA00022519"/>
    </source>
</evidence>
<feature type="transmembrane region" description="Helical" evidence="9">
    <location>
        <begin position="152"/>
        <end position="169"/>
    </location>
</feature>
<evidence type="ECO:0000256" key="1">
    <source>
        <dbReference type="ARBA" id="ARBA00004429"/>
    </source>
</evidence>
<evidence type="ECO:0000256" key="3">
    <source>
        <dbReference type="ARBA" id="ARBA00022475"/>
    </source>
</evidence>
<gene>
    <name evidence="10" type="primary">tyrP_3</name>
    <name evidence="10" type="ORF">ESZ_00168</name>
</gene>
<name>A0A6J5JWH4_9GAMM</name>
<keyword evidence="5 9" id="KW-0812">Transmembrane</keyword>
<comment type="subcellular location">
    <subcellularLocation>
        <location evidence="1">Cell inner membrane</location>
        <topology evidence="1">Multi-pass membrane protein</topology>
    </subcellularLocation>
</comment>
<keyword evidence="8 9" id="KW-0472">Membrane</keyword>
<dbReference type="GO" id="GO:0015173">
    <property type="term" value="F:aromatic amino acid transmembrane transporter activity"/>
    <property type="evidence" value="ECO:0007669"/>
    <property type="project" value="InterPro"/>
</dbReference>
<dbReference type="PANTHER" id="PTHR46997:SF2">
    <property type="entry name" value="TYROSINE-SPECIFIC TRANSPORT SYSTEM"/>
    <property type="match status" value="1"/>
</dbReference>
<keyword evidence="6" id="KW-0029">Amino-acid transport</keyword>
<dbReference type="InterPro" id="IPR013059">
    <property type="entry name" value="Trp_tyr_transpt"/>
</dbReference>
<evidence type="ECO:0000256" key="8">
    <source>
        <dbReference type="ARBA" id="ARBA00023136"/>
    </source>
</evidence>
<dbReference type="AlphaFoldDB" id="A0A6J5JWH4"/>
<protein>
    <submittedName>
        <fullName evidence="10">Tyrosine-specific transport protein</fullName>
    </submittedName>
</protein>
<feature type="transmembrane region" description="Helical" evidence="9">
    <location>
        <begin position="384"/>
        <end position="405"/>
    </location>
</feature>
<evidence type="ECO:0000313" key="10">
    <source>
        <dbReference type="EMBL" id="CAB3976374.1"/>
    </source>
</evidence>
<dbReference type="RefSeq" id="WP_176604904.1">
    <property type="nucleotide sequence ID" value="NZ_LR794158.1"/>
</dbReference>
<evidence type="ECO:0000256" key="6">
    <source>
        <dbReference type="ARBA" id="ARBA00022970"/>
    </source>
</evidence>
<feature type="transmembrane region" description="Helical" evidence="9">
    <location>
        <begin position="124"/>
        <end position="145"/>
    </location>
</feature>
<feature type="transmembrane region" description="Helical" evidence="9">
    <location>
        <begin position="276"/>
        <end position="303"/>
    </location>
</feature>
<organism evidence="10 11">
    <name type="scientific">Candidatus Azoamicus ciliaticola</name>
    <dbReference type="NCBI Taxonomy" id="2652803"/>
    <lineage>
        <taxon>Bacteria</taxon>
        <taxon>Pseudomonadati</taxon>
        <taxon>Pseudomonadota</taxon>
        <taxon>Gammaproteobacteria</taxon>
        <taxon>Candidatus Azoamicaceae</taxon>
        <taxon>Candidatus Azoamicus</taxon>
    </lineage>
</organism>
<keyword evidence="3" id="KW-1003">Cell membrane</keyword>
<dbReference type="EMBL" id="LR794158">
    <property type="protein sequence ID" value="CAB3976374.1"/>
    <property type="molecule type" value="Genomic_DNA"/>
</dbReference>
<dbReference type="KEGG" id="acil:ESZ_00168"/>
<keyword evidence="7 9" id="KW-1133">Transmembrane helix</keyword>